<dbReference type="Proteomes" id="UP000649151">
    <property type="component" value="Unassembled WGS sequence"/>
</dbReference>
<comment type="caution">
    <text evidence="9">The sequence shown here is derived from an EMBL/GenBank/DDBJ whole genome shotgun (WGS) entry which is preliminary data.</text>
</comment>
<keyword evidence="2" id="KW-0813">Transport</keyword>
<evidence type="ECO:0000256" key="6">
    <source>
        <dbReference type="NCBIfam" id="TIGR01068"/>
    </source>
</evidence>
<reference evidence="9 10" key="1">
    <citation type="submission" date="2020-08" db="EMBL/GenBank/DDBJ databases">
        <title>Genome public.</title>
        <authorList>
            <person name="Liu C."/>
            <person name="Sun Q."/>
        </authorList>
    </citation>
    <scope>NUCLEOTIDE SEQUENCE [LARGE SCALE GENOMIC DNA]</scope>
    <source>
        <strain evidence="9 10">NSJ-27</strain>
    </source>
</reference>
<protein>
    <recommendedName>
        <fullName evidence="6 7">Thioredoxin</fullName>
    </recommendedName>
</protein>
<dbReference type="InterPro" id="IPR036249">
    <property type="entry name" value="Thioredoxin-like_sf"/>
</dbReference>
<evidence type="ECO:0000313" key="9">
    <source>
        <dbReference type="EMBL" id="MBC5787200.1"/>
    </source>
</evidence>
<keyword evidence="3" id="KW-0249">Electron transport</keyword>
<dbReference type="InterPro" id="IPR013766">
    <property type="entry name" value="Thioredoxin_domain"/>
</dbReference>
<dbReference type="EMBL" id="JACOQK010000001">
    <property type="protein sequence ID" value="MBC5787200.1"/>
    <property type="molecule type" value="Genomic_DNA"/>
</dbReference>
<dbReference type="InterPro" id="IPR005746">
    <property type="entry name" value="Thioredoxin"/>
</dbReference>
<dbReference type="PIRSF" id="PIRSF000077">
    <property type="entry name" value="Thioredoxin"/>
    <property type="match status" value="1"/>
</dbReference>
<evidence type="ECO:0000259" key="8">
    <source>
        <dbReference type="PROSITE" id="PS51352"/>
    </source>
</evidence>
<dbReference type="PRINTS" id="PR00421">
    <property type="entry name" value="THIOREDOXIN"/>
</dbReference>
<dbReference type="SUPFAM" id="SSF52833">
    <property type="entry name" value="Thioredoxin-like"/>
    <property type="match status" value="1"/>
</dbReference>
<dbReference type="PANTHER" id="PTHR45663">
    <property type="entry name" value="GEO12009P1"/>
    <property type="match status" value="1"/>
</dbReference>
<accession>A0ABR7IPX4</accession>
<organism evidence="9 10">
    <name type="scientific">Clostridium facile</name>
    <dbReference type="NCBI Taxonomy" id="2763035"/>
    <lineage>
        <taxon>Bacteria</taxon>
        <taxon>Bacillati</taxon>
        <taxon>Bacillota</taxon>
        <taxon>Clostridia</taxon>
        <taxon>Eubacteriales</taxon>
        <taxon>Clostridiaceae</taxon>
        <taxon>Clostridium</taxon>
    </lineage>
</organism>
<evidence type="ECO:0000256" key="2">
    <source>
        <dbReference type="ARBA" id="ARBA00022448"/>
    </source>
</evidence>
<dbReference type="Pfam" id="PF00085">
    <property type="entry name" value="Thioredoxin"/>
    <property type="match status" value="1"/>
</dbReference>
<keyword evidence="4" id="KW-1015">Disulfide bond</keyword>
<comment type="similarity">
    <text evidence="1 7">Belongs to the thioredoxin family.</text>
</comment>
<keyword evidence="5" id="KW-0676">Redox-active center</keyword>
<evidence type="ECO:0000256" key="3">
    <source>
        <dbReference type="ARBA" id="ARBA00022982"/>
    </source>
</evidence>
<evidence type="ECO:0000256" key="1">
    <source>
        <dbReference type="ARBA" id="ARBA00008987"/>
    </source>
</evidence>
<proteinExistence type="inferred from homology"/>
<dbReference type="RefSeq" id="WP_069988911.1">
    <property type="nucleotide sequence ID" value="NZ_JACOQK010000001.1"/>
</dbReference>
<keyword evidence="10" id="KW-1185">Reference proteome</keyword>
<name>A0ABR7IPX4_9CLOT</name>
<dbReference type="CDD" id="cd02947">
    <property type="entry name" value="TRX_family"/>
    <property type="match status" value="1"/>
</dbReference>
<dbReference type="NCBIfam" id="TIGR01068">
    <property type="entry name" value="thioredoxin"/>
    <property type="match status" value="1"/>
</dbReference>
<dbReference type="PROSITE" id="PS51352">
    <property type="entry name" value="THIOREDOXIN_2"/>
    <property type="match status" value="1"/>
</dbReference>
<evidence type="ECO:0000256" key="7">
    <source>
        <dbReference type="PIRNR" id="PIRNR000077"/>
    </source>
</evidence>
<evidence type="ECO:0000256" key="5">
    <source>
        <dbReference type="ARBA" id="ARBA00023284"/>
    </source>
</evidence>
<sequence>MSTIHINEENFNEVVFNTNLPIILDFYADWCSPCKMFAPVLEEIADELDGKAIVAKMNIDESKELATEFGIRTIPTLMLLKDGKMINKIVGIKPKTIVLKEFGF</sequence>
<gene>
    <name evidence="9" type="primary">trxA</name>
    <name evidence="9" type="ORF">H8Z77_04060</name>
</gene>
<dbReference type="PANTHER" id="PTHR45663:SF11">
    <property type="entry name" value="GEO12009P1"/>
    <property type="match status" value="1"/>
</dbReference>
<evidence type="ECO:0000313" key="10">
    <source>
        <dbReference type="Proteomes" id="UP000649151"/>
    </source>
</evidence>
<evidence type="ECO:0000256" key="4">
    <source>
        <dbReference type="ARBA" id="ARBA00023157"/>
    </source>
</evidence>
<dbReference type="Gene3D" id="3.40.30.10">
    <property type="entry name" value="Glutaredoxin"/>
    <property type="match status" value="1"/>
</dbReference>
<feature type="domain" description="Thioredoxin" evidence="8">
    <location>
        <begin position="1"/>
        <end position="104"/>
    </location>
</feature>